<dbReference type="EMBL" id="FXUO01000002">
    <property type="protein sequence ID" value="SMP90381.1"/>
    <property type="molecule type" value="Genomic_DNA"/>
</dbReference>
<reference evidence="1 2" key="1">
    <citation type="submission" date="2017-05" db="EMBL/GenBank/DDBJ databases">
        <authorList>
            <person name="Varghese N."/>
            <person name="Submissions S."/>
        </authorList>
    </citation>
    <scope>NUCLEOTIDE SEQUENCE [LARGE SCALE GENOMIC DNA]</scope>
    <source>
        <strain evidence="1 2">DSM 18015</strain>
    </source>
</reference>
<sequence>MEYIFIVFVSSSLSLILFRAYIEPIFLMVFKRPLFNHFSLFPKLLSKNDKLFLESEIIFYKRLKPKFQKSFENKITHFLKRYPIIERENLTLSHQQKILIAASYTELTFGMNVKHQNSFTKVIVYPKAYYSHINDDFHKGEFNSIQKTVVFSWEDFYLGIKISNDNINLGIHEFTHAILHQATKPRTSTFDYVLFEDEHRKIQKMLKKDNYFHQIKNSGFFREYAFVNSKEFISVIMEYFFENPKSLRTKFPDLYERLKTMLNYDENCFSY</sequence>
<proteinExistence type="predicted"/>
<dbReference type="InterPro" id="IPR024079">
    <property type="entry name" value="MetalloPept_cat_dom_sf"/>
</dbReference>
<dbReference type="PANTHER" id="PTHR30164">
    <property type="entry name" value="MTFA PEPTIDASE"/>
    <property type="match status" value="1"/>
</dbReference>
<dbReference type="InterPro" id="IPR010384">
    <property type="entry name" value="MtfA_fam"/>
</dbReference>
<dbReference type="Gene3D" id="3.40.390.10">
    <property type="entry name" value="Collagenase (Catalytic Domain)"/>
    <property type="match status" value="1"/>
</dbReference>
<accession>A0ABY1QZS5</accession>
<name>A0ABY1QZS5_9FLAO</name>
<dbReference type="RefSeq" id="WP_283415780.1">
    <property type="nucleotide sequence ID" value="NZ_FXUO01000002.1"/>
</dbReference>
<comment type="caution">
    <text evidence="1">The sequence shown here is derived from an EMBL/GenBank/DDBJ whole genome shotgun (WGS) entry which is preliminary data.</text>
</comment>
<dbReference type="SUPFAM" id="SSF55486">
    <property type="entry name" value="Metalloproteases ('zincins'), catalytic domain"/>
    <property type="match status" value="1"/>
</dbReference>
<dbReference type="Proteomes" id="UP001158050">
    <property type="component" value="Unassembled WGS sequence"/>
</dbReference>
<evidence type="ECO:0000313" key="2">
    <source>
        <dbReference type="Proteomes" id="UP001158050"/>
    </source>
</evidence>
<gene>
    <name evidence="1" type="ORF">SAMN05421679_102280</name>
</gene>
<evidence type="ECO:0008006" key="3">
    <source>
        <dbReference type="Google" id="ProtNLM"/>
    </source>
</evidence>
<keyword evidence="2" id="KW-1185">Reference proteome</keyword>
<dbReference type="Pfam" id="PF06167">
    <property type="entry name" value="Peptidase_M90"/>
    <property type="match status" value="1"/>
</dbReference>
<evidence type="ECO:0000313" key="1">
    <source>
        <dbReference type="EMBL" id="SMP90381.1"/>
    </source>
</evidence>
<dbReference type="PANTHER" id="PTHR30164:SF2">
    <property type="entry name" value="PROTEIN MTFA"/>
    <property type="match status" value="1"/>
</dbReference>
<dbReference type="CDD" id="cd20170">
    <property type="entry name" value="Peptidase_M90-like"/>
    <property type="match status" value="1"/>
</dbReference>
<organism evidence="1 2">
    <name type="scientific">Epilithonimonas pallida</name>
    <dbReference type="NCBI Taxonomy" id="373671"/>
    <lineage>
        <taxon>Bacteria</taxon>
        <taxon>Pseudomonadati</taxon>
        <taxon>Bacteroidota</taxon>
        <taxon>Flavobacteriia</taxon>
        <taxon>Flavobacteriales</taxon>
        <taxon>Weeksellaceae</taxon>
        <taxon>Chryseobacterium group</taxon>
        <taxon>Epilithonimonas</taxon>
    </lineage>
</organism>
<protein>
    <recommendedName>
        <fullName evidence="3">Zinc-dependent peptidase</fullName>
    </recommendedName>
</protein>